<dbReference type="Pfam" id="PF00412">
    <property type="entry name" value="LIM"/>
    <property type="match status" value="2"/>
</dbReference>
<evidence type="ECO:0000256" key="4">
    <source>
        <dbReference type="ARBA" id="ARBA00022833"/>
    </source>
</evidence>
<dbReference type="GO" id="GO:0030182">
    <property type="term" value="P:neuron differentiation"/>
    <property type="evidence" value="ECO:0007669"/>
    <property type="project" value="TreeGrafter"/>
</dbReference>
<feature type="compositionally biased region" description="Low complexity" evidence="12">
    <location>
        <begin position="333"/>
        <end position="342"/>
    </location>
</feature>
<dbReference type="PANTHER" id="PTHR24208">
    <property type="entry name" value="LIM/HOMEOBOX PROTEIN LHX"/>
    <property type="match status" value="1"/>
</dbReference>
<feature type="region of interest" description="Disordered" evidence="12">
    <location>
        <begin position="1"/>
        <end position="20"/>
    </location>
</feature>
<dbReference type="PROSITE" id="PS50023">
    <property type="entry name" value="LIM_DOMAIN_2"/>
    <property type="match status" value="2"/>
</dbReference>
<proteinExistence type="predicted"/>
<dbReference type="SMART" id="SM00389">
    <property type="entry name" value="HOX"/>
    <property type="match status" value="1"/>
</dbReference>
<dbReference type="GO" id="GO:0000981">
    <property type="term" value="F:DNA-binding transcription factor activity, RNA polymerase II-specific"/>
    <property type="evidence" value="ECO:0007669"/>
    <property type="project" value="InterPro"/>
</dbReference>
<feature type="region of interest" description="Disordered" evidence="12">
    <location>
        <begin position="321"/>
        <end position="342"/>
    </location>
</feature>
<dbReference type="GO" id="GO:0046872">
    <property type="term" value="F:metal ion binding"/>
    <property type="evidence" value="ECO:0007669"/>
    <property type="project" value="UniProtKB-KW"/>
</dbReference>
<evidence type="ECO:0000256" key="3">
    <source>
        <dbReference type="ARBA" id="ARBA00022737"/>
    </source>
</evidence>
<evidence type="ECO:0000256" key="5">
    <source>
        <dbReference type="ARBA" id="ARBA00023038"/>
    </source>
</evidence>
<keyword evidence="3" id="KW-0677">Repeat</keyword>
<dbReference type="InterPro" id="IPR009057">
    <property type="entry name" value="Homeodomain-like_sf"/>
</dbReference>
<keyword evidence="5 10" id="KW-0440">LIM domain</keyword>
<evidence type="ECO:0000256" key="1">
    <source>
        <dbReference type="ARBA" id="ARBA00004123"/>
    </source>
</evidence>
<evidence type="ECO:0000313" key="16">
    <source>
        <dbReference type="Proteomes" id="UP000663828"/>
    </source>
</evidence>
<keyword evidence="2 10" id="KW-0479">Metal-binding</keyword>
<keyword evidence="8 9" id="KW-0539">Nucleus</keyword>
<sequence>MIERLLAPTPPRQLTEPLTEHPELTPTSLVDYDIVGNNTLILGENNCVQCGLIIKDESYLRVHKHGIFHENCLICYLCHRPLITIGGGYFIRNNYEQQSHFICRHDYQTANNNKSYQNSTYLSPQCSKCQLVISANELVMRADDKYIYHIDCFTCCLCNVVLKPGDDYGLHGSFLFCRLHLEQTTNTTFSLCSPIKSPSASTPSLTMKKTRHITQRKQRTKLNTLENNPTTNFEGFLNGNDLSNSSNLFHNQMSNNAQQQRTKRNRTSFKHHQLRIMKTFFAQNHNPDSKGLKILSQKTQLSKRVLQVWFQNARAKLRRGLIQEQENKQDKASTSIDNTNSSTNEFLQMLTDDDIASGTSNDRSRTEDDELVDELDEYDNNNNNLNTDSTNNLSTHEFNHHLPPYPMYPLL</sequence>
<dbReference type="InterPro" id="IPR050453">
    <property type="entry name" value="LIM_Homeobox_TF"/>
</dbReference>
<dbReference type="FunFam" id="1.10.10.60:FF:000027">
    <property type="entry name" value="LIM/homeobox protein Lhx9"/>
    <property type="match status" value="1"/>
</dbReference>
<evidence type="ECO:0000256" key="12">
    <source>
        <dbReference type="SAM" id="MobiDB-lite"/>
    </source>
</evidence>
<dbReference type="Gene3D" id="2.10.110.10">
    <property type="entry name" value="Cysteine Rich Protein"/>
    <property type="match status" value="2"/>
</dbReference>
<accession>A0A816CWC5</accession>
<feature type="compositionally biased region" description="Low complexity" evidence="12">
    <location>
        <begin position="380"/>
        <end position="395"/>
    </location>
</feature>
<dbReference type="Proteomes" id="UP000663828">
    <property type="component" value="Unassembled WGS sequence"/>
</dbReference>
<dbReference type="PROSITE" id="PS00478">
    <property type="entry name" value="LIM_DOMAIN_1"/>
    <property type="match status" value="1"/>
</dbReference>
<keyword evidence="6 9" id="KW-0238">DNA-binding</keyword>
<dbReference type="PANTHER" id="PTHR24208:SF168">
    <property type="entry name" value="PROTEIN APTEROUS"/>
    <property type="match status" value="1"/>
</dbReference>
<feature type="domain" description="LIM zinc-binding" evidence="13">
    <location>
        <begin position="45"/>
        <end position="113"/>
    </location>
</feature>
<dbReference type="Gene3D" id="1.10.10.60">
    <property type="entry name" value="Homeodomain-like"/>
    <property type="match status" value="1"/>
</dbReference>
<gene>
    <name evidence="15" type="ORF">XAT740_LOCUS50844</name>
</gene>
<feature type="region of interest" description="Disordered" evidence="12">
    <location>
        <begin position="377"/>
        <end position="411"/>
    </location>
</feature>
<comment type="subcellular location">
    <subcellularLocation>
        <location evidence="1 9 11">Nucleus</location>
    </subcellularLocation>
</comment>
<dbReference type="GO" id="GO:0000977">
    <property type="term" value="F:RNA polymerase II transcription regulatory region sequence-specific DNA binding"/>
    <property type="evidence" value="ECO:0007669"/>
    <property type="project" value="TreeGrafter"/>
</dbReference>
<name>A0A816CWC5_ADIRI</name>
<dbReference type="CDD" id="cd00086">
    <property type="entry name" value="homeodomain"/>
    <property type="match status" value="1"/>
</dbReference>
<dbReference type="InterPro" id="IPR013087">
    <property type="entry name" value="Znf_C2H2_type"/>
</dbReference>
<organism evidence="15 16">
    <name type="scientific">Adineta ricciae</name>
    <name type="common">Rotifer</name>
    <dbReference type="NCBI Taxonomy" id="249248"/>
    <lineage>
        <taxon>Eukaryota</taxon>
        <taxon>Metazoa</taxon>
        <taxon>Spiralia</taxon>
        <taxon>Gnathifera</taxon>
        <taxon>Rotifera</taxon>
        <taxon>Eurotatoria</taxon>
        <taxon>Bdelloidea</taxon>
        <taxon>Adinetida</taxon>
        <taxon>Adinetidae</taxon>
        <taxon>Adineta</taxon>
    </lineage>
</organism>
<dbReference type="PROSITE" id="PS00027">
    <property type="entry name" value="HOMEOBOX_1"/>
    <property type="match status" value="1"/>
</dbReference>
<dbReference type="Pfam" id="PF00046">
    <property type="entry name" value="Homeodomain"/>
    <property type="match status" value="1"/>
</dbReference>
<dbReference type="SMART" id="SM00132">
    <property type="entry name" value="LIM"/>
    <property type="match status" value="2"/>
</dbReference>
<keyword evidence="7 9" id="KW-0371">Homeobox</keyword>
<feature type="DNA-binding region" description="Homeobox" evidence="9">
    <location>
        <begin position="262"/>
        <end position="321"/>
    </location>
</feature>
<reference evidence="15" key="1">
    <citation type="submission" date="2021-02" db="EMBL/GenBank/DDBJ databases">
        <authorList>
            <person name="Nowell W R."/>
        </authorList>
    </citation>
    <scope>NUCLEOTIDE SEQUENCE</scope>
</reference>
<dbReference type="PROSITE" id="PS50071">
    <property type="entry name" value="HOMEOBOX_2"/>
    <property type="match status" value="1"/>
</dbReference>
<dbReference type="PROSITE" id="PS00028">
    <property type="entry name" value="ZINC_FINGER_C2H2_1"/>
    <property type="match status" value="1"/>
</dbReference>
<dbReference type="CDD" id="cd08368">
    <property type="entry name" value="LIM"/>
    <property type="match status" value="1"/>
</dbReference>
<evidence type="ECO:0000259" key="13">
    <source>
        <dbReference type="PROSITE" id="PS50023"/>
    </source>
</evidence>
<protein>
    <submittedName>
        <fullName evidence="15">Uncharacterized protein</fullName>
    </submittedName>
</protein>
<evidence type="ECO:0000256" key="9">
    <source>
        <dbReference type="PROSITE-ProRule" id="PRU00108"/>
    </source>
</evidence>
<dbReference type="EMBL" id="CAJNOR010007920">
    <property type="protein sequence ID" value="CAF1625469.1"/>
    <property type="molecule type" value="Genomic_DNA"/>
</dbReference>
<keyword evidence="4 10" id="KW-0862">Zinc</keyword>
<evidence type="ECO:0000259" key="14">
    <source>
        <dbReference type="PROSITE" id="PS50071"/>
    </source>
</evidence>
<comment type="caution">
    <text evidence="15">The sequence shown here is derived from an EMBL/GenBank/DDBJ whole genome shotgun (WGS) entry which is preliminary data.</text>
</comment>
<evidence type="ECO:0000256" key="8">
    <source>
        <dbReference type="ARBA" id="ARBA00023242"/>
    </source>
</evidence>
<evidence type="ECO:0000256" key="7">
    <source>
        <dbReference type="ARBA" id="ARBA00023155"/>
    </source>
</evidence>
<evidence type="ECO:0000256" key="6">
    <source>
        <dbReference type="ARBA" id="ARBA00023125"/>
    </source>
</evidence>
<dbReference type="AlphaFoldDB" id="A0A816CWC5"/>
<evidence type="ECO:0000256" key="2">
    <source>
        <dbReference type="ARBA" id="ARBA00022723"/>
    </source>
</evidence>
<dbReference type="InterPro" id="IPR017970">
    <property type="entry name" value="Homeobox_CS"/>
</dbReference>
<dbReference type="GO" id="GO:0005634">
    <property type="term" value="C:nucleus"/>
    <property type="evidence" value="ECO:0007669"/>
    <property type="project" value="UniProtKB-SubCell"/>
</dbReference>
<keyword evidence="16" id="KW-1185">Reference proteome</keyword>
<feature type="domain" description="LIM zinc-binding" evidence="13">
    <location>
        <begin position="124"/>
        <end position="187"/>
    </location>
</feature>
<dbReference type="SUPFAM" id="SSF46689">
    <property type="entry name" value="Homeodomain-like"/>
    <property type="match status" value="1"/>
</dbReference>
<evidence type="ECO:0000313" key="15">
    <source>
        <dbReference type="EMBL" id="CAF1625469.1"/>
    </source>
</evidence>
<dbReference type="InterPro" id="IPR001356">
    <property type="entry name" value="HD"/>
</dbReference>
<dbReference type="InterPro" id="IPR001781">
    <property type="entry name" value="Znf_LIM"/>
</dbReference>
<feature type="domain" description="Homeobox" evidence="14">
    <location>
        <begin position="260"/>
        <end position="320"/>
    </location>
</feature>
<evidence type="ECO:0000256" key="10">
    <source>
        <dbReference type="PROSITE-ProRule" id="PRU00125"/>
    </source>
</evidence>
<evidence type="ECO:0000256" key="11">
    <source>
        <dbReference type="RuleBase" id="RU000682"/>
    </source>
</evidence>